<evidence type="ECO:0000256" key="1">
    <source>
        <dbReference type="SAM" id="MobiDB-lite"/>
    </source>
</evidence>
<protein>
    <submittedName>
        <fullName evidence="2">Uncharacterized protein</fullName>
    </submittedName>
</protein>
<reference evidence="2" key="1">
    <citation type="submission" date="2020-02" db="EMBL/GenBank/DDBJ databases">
        <authorList>
            <person name="Meier V. D."/>
        </authorList>
    </citation>
    <scope>NUCLEOTIDE SEQUENCE</scope>
    <source>
        <strain evidence="2">AVDCRST_MAG06</strain>
    </source>
</reference>
<dbReference type="EMBL" id="CADCUP010000148">
    <property type="protein sequence ID" value="CAA9401168.1"/>
    <property type="molecule type" value="Genomic_DNA"/>
</dbReference>
<sequence length="61" mass="6535">MHRPCAVPGTVRGSLAPLHRPGRCRPEGISPARWWGCPAVGLGVVRREMAVVPGDLQPLRG</sequence>
<feature type="region of interest" description="Disordered" evidence="1">
    <location>
        <begin position="1"/>
        <end position="22"/>
    </location>
</feature>
<name>A0A6J4NYT9_9ACTN</name>
<proteinExistence type="predicted"/>
<evidence type="ECO:0000313" key="2">
    <source>
        <dbReference type="EMBL" id="CAA9401168.1"/>
    </source>
</evidence>
<organism evidence="2">
    <name type="scientific">uncultured Nocardioides sp</name>
    <dbReference type="NCBI Taxonomy" id="198441"/>
    <lineage>
        <taxon>Bacteria</taxon>
        <taxon>Bacillati</taxon>
        <taxon>Actinomycetota</taxon>
        <taxon>Actinomycetes</taxon>
        <taxon>Propionibacteriales</taxon>
        <taxon>Nocardioidaceae</taxon>
        <taxon>Nocardioides</taxon>
        <taxon>environmental samples</taxon>
    </lineage>
</organism>
<dbReference type="AlphaFoldDB" id="A0A6J4NYT9"/>
<accession>A0A6J4NYT9</accession>
<gene>
    <name evidence="2" type="ORF">AVDCRST_MAG06-2198</name>
</gene>